<dbReference type="Proteomes" id="UP001556692">
    <property type="component" value="Unassembled WGS sequence"/>
</dbReference>
<evidence type="ECO:0000256" key="4">
    <source>
        <dbReference type="ARBA" id="ARBA00022840"/>
    </source>
</evidence>
<evidence type="ECO:0000313" key="6">
    <source>
        <dbReference type="EMBL" id="MEX0406615.1"/>
    </source>
</evidence>
<dbReference type="InterPro" id="IPR027417">
    <property type="entry name" value="P-loop_NTPase"/>
</dbReference>
<dbReference type="SUPFAM" id="SSF52540">
    <property type="entry name" value="P-loop containing nucleoside triphosphate hydrolases"/>
    <property type="match status" value="1"/>
</dbReference>
<dbReference type="InterPro" id="IPR050683">
    <property type="entry name" value="Bact_Polysacc_Export_ATP-bd"/>
</dbReference>
<keyword evidence="2" id="KW-0813">Transport</keyword>
<protein>
    <submittedName>
        <fullName evidence="6">ABC transporter ATP-binding protein</fullName>
    </submittedName>
</protein>
<comment type="caution">
    <text evidence="6">The sequence shown here is derived from an EMBL/GenBank/DDBJ whole genome shotgun (WGS) entry which is preliminary data.</text>
</comment>
<keyword evidence="4 6" id="KW-0067">ATP-binding</keyword>
<dbReference type="InterPro" id="IPR017871">
    <property type="entry name" value="ABC_transporter-like_CS"/>
</dbReference>
<proteinExistence type="inferred from homology"/>
<evidence type="ECO:0000256" key="2">
    <source>
        <dbReference type="ARBA" id="ARBA00022448"/>
    </source>
</evidence>
<evidence type="ECO:0000256" key="3">
    <source>
        <dbReference type="ARBA" id="ARBA00022741"/>
    </source>
</evidence>
<dbReference type="SMART" id="SM00382">
    <property type="entry name" value="AAA"/>
    <property type="match status" value="1"/>
</dbReference>
<dbReference type="GO" id="GO:0005524">
    <property type="term" value="F:ATP binding"/>
    <property type="evidence" value="ECO:0007669"/>
    <property type="project" value="UniProtKB-KW"/>
</dbReference>
<dbReference type="InterPro" id="IPR015860">
    <property type="entry name" value="ABC_transpr_TagH-like"/>
</dbReference>
<keyword evidence="7" id="KW-1185">Reference proteome</keyword>
<evidence type="ECO:0000313" key="7">
    <source>
        <dbReference type="Proteomes" id="UP001556692"/>
    </source>
</evidence>
<organism evidence="6 7">
    <name type="scientific">Aquibium pacificus</name>
    <dbReference type="NCBI Taxonomy" id="3153579"/>
    <lineage>
        <taxon>Bacteria</taxon>
        <taxon>Pseudomonadati</taxon>
        <taxon>Pseudomonadota</taxon>
        <taxon>Alphaproteobacteria</taxon>
        <taxon>Hyphomicrobiales</taxon>
        <taxon>Phyllobacteriaceae</taxon>
        <taxon>Aquibium</taxon>
    </lineage>
</organism>
<sequence length="250" mass="27412">MVSIRIENLGLRYPITRKLSLESLRQGPRAASGALPTSVGGRVDRKSTRRYVEALNDITLSVEAGDRLGLVGANGSGKTTLLKVLYGIYPPTSGTLSIQGRVDALFNINLGFRREATGRRNVYLRGLLNGWEPELIKAKMDEIIAFSELEEFIDMPFKTYSQGMAARLAFAVATSLEPEILLMDEWIGAGDASFQEKARKRMNDLAEKAGIIVLASHNHALLKKTCNKALRLEHGRLVAFGPAEEVLEAA</sequence>
<comment type="similarity">
    <text evidence="1">Belongs to the ABC transporter superfamily.</text>
</comment>
<dbReference type="Pfam" id="PF00005">
    <property type="entry name" value="ABC_tran"/>
    <property type="match status" value="1"/>
</dbReference>
<accession>A0ABV3SJX3</accession>
<dbReference type="PANTHER" id="PTHR46743:SF2">
    <property type="entry name" value="TEICHOIC ACIDS EXPORT ATP-BINDING PROTEIN TAGH"/>
    <property type="match status" value="1"/>
</dbReference>
<dbReference type="CDD" id="cd03220">
    <property type="entry name" value="ABC_KpsT_Wzt"/>
    <property type="match status" value="1"/>
</dbReference>
<keyword evidence="3" id="KW-0547">Nucleotide-binding</keyword>
<reference evidence="6 7" key="1">
    <citation type="submission" date="2024-05" db="EMBL/GenBank/DDBJ databases">
        <authorList>
            <person name="Jiang F."/>
        </authorList>
    </citation>
    <scope>NUCLEOTIDE SEQUENCE [LARGE SCALE GENOMIC DNA]</scope>
    <source>
        <strain evidence="6 7">LZ166</strain>
    </source>
</reference>
<dbReference type="InterPro" id="IPR003593">
    <property type="entry name" value="AAA+_ATPase"/>
</dbReference>
<dbReference type="PROSITE" id="PS50893">
    <property type="entry name" value="ABC_TRANSPORTER_2"/>
    <property type="match status" value="1"/>
</dbReference>
<gene>
    <name evidence="6" type="ORF">ABGN05_13135</name>
</gene>
<dbReference type="PROSITE" id="PS00211">
    <property type="entry name" value="ABC_TRANSPORTER_1"/>
    <property type="match status" value="1"/>
</dbReference>
<evidence type="ECO:0000259" key="5">
    <source>
        <dbReference type="PROSITE" id="PS50893"/>
    </source>
</evidence>
<dbReference type="PANTHER" id="PTHR46743">
    <property type="entry name" value="TEICHOIC ACIDS EXPORT ATP-BINDING PROTEIN TAGH"/>
    <property type="match status" value="1"/>
</dbReference>
<feature type="domain" description="ABC transporter" evidence="5">
    <location>
        <begin position="19"/>
        <end position="250"/>
    </location>
</feature>
<dbReference type="InterPro" id="IPR003439">
    <property type="entry name" value="ABC_transporter-like_ATP-bd"/>
</dbReference>
<dbReference type="EMBL" id="JBDPGJ010000003">
    <property type="protein sequence ID" value="MEX0406615.1"/>
    <property type="molecule type" value="Genomic_DNA"/>
</dbReference>
<evidence type="ECO:0000256" key="1">
    <source>
        <dbReference type="ARBA" id="ARBA00005417"/>
    </source>
</evidence>
<dbReference type="RefSeq" id="WP_367954509.1">
    <property type="nucleotide sequence ID" value="NZ_JBDPGJ010000003.1"/>
</dbReference>
<name>A0ABV3SJX3_9HYPH</name>
<dbReference type="Gene3D" id="3.40.50.300">
    <property type="entry name" value="P-loop containing nucleotide triphosphate hydrolases"/>
    <property type="match status" value="1"/>
</dbReference>